<comment type="caution">
    <text evidence="1">The sequence shown here is derived from an EMBL/GenBank/DDBJ whole genome shotgun (WGS) entry which is preliminary data.</text>
</comment>
<dbReference type="Proteomes" id="UP000037510">
    <property type="component" value="Unassembled WGS sequence"/>
</dbReference>
<dbReference type="AlphaFoldDB" id="A0A0L7LNL0"/>
<evidence type="ECO:0000313" key="1">
    <source>
        <dbReference type="EMBL" id="KOB76944.1"/>
    </source>
</evidence>
<sequence>MLWPKPLANKTLFKASVDTIRKTAGWSSSPYTFAKFYNRPIMDDSEFARSVSLPMNIGSVKVI</sequence>
<reference evidence="1 2" key="1">
    <citation type="journal article" date="2015" name="Genome Biol. Evol.">
        <title>The genome of winter moth (Operophtera brumata) provides a genomic perspective on sexual dimorphism and phenology.</title>
        <authorList>
            <person name="Derks M.F."/>
            <person name="Smit S."/>
            <person name="Salis L."/>
            <person name="Schijlen E."/>
            <person name="Bossers A."/>
            <person name="Mateman C."/>
            <person name="Pijl A.S."/>
            <person name="de Ridder D."/>
            <person name="Groenen M.A."/>
            <person name="Visser M.E."/>
            <person name="Megens H.J."/>
        </authorList>
    </citation>
    <scope>NUCLEOTIDE SEQUENCE [LARGE SCALE GENOMIC DNA]</scope>
    <source>
        <strain evidence="1">WM2013NL</strain>
        <tissue evidence="1">Head and thorax</tissue>
    </source>
</reference>
<organism evidence="1 2">
    <name type="scientific">Operophtera brumata</name>
    <name type="common">Winter moth</name>
    <name type="synonym">Phalaena brumata</name>
    <dbReference type="NCBI Taxonomy" id="104452"/>
    <lineage>
        <taxon>Eukaryota</taxon>
        <taxon>Metazoa</taxon>
        <taxon>Ecdysozoa</taxon>
        <taxon>Arthropoda</taxon>
        <taxon>Hexapoda</taxon>
        <taxon>Insecta</taxon>
        <taxon>Pterygota</taxon>
        <taxon>Neoptera</taxon>
        <taxon>Endopterygota</taxon>
        <taxon>Lepidoptera</taxon>
        <taxon>Glossata</taxon>
        <taxon>Ditrysia</taxon>
        <taxon>Geometroidea</taxon>
        <taxon>Geometridae</taxon>
        <taxon>Larentiinae</taxon>
        <taxon>Operophtera</taxon>
    </lineage>
</organism>
<keyword evidence="2" id="KW-1185">Reference proteome</keyword>
<evidence type="ECO:0000313" key="2">
    <source>
        <dbReference type="Proteomes" id="UP000037510"/>
    </source>
</evidence>
<name>A0A0L7LNL0_OPEBR</name>
<proteinExistence type="predicted"/>
<protein>
    <submittedName>
        <fullName evidence="1">Uncharacterized protein</fullName>
    </submittedName>
</protein>
<dbReference type="EMBL" id="JTDY01000490">
    <property type="protein sequence ID" value="KOB76944.1"/>
    <property type="molecule type" value="Genomic_DNA"/>
</dbReference>
<gene>
    <name evidence="1" type="ORF">OBRU01_04866</name>
</gene>
<accession>A0A0L7LNL0</accession>